<dbReference type="Gene3D" id="3.40.390.10">
    <property type="entry name" value="Collagenase (Catalytic Domain)"/>
    <property type="match status" value="1"/>
</dbReference>
<dbReference type="SMART" id="SM00050">
    <property type="entry name" value="DISIN"/>
    <property type="match status" value="1"/>
</dbReference>
<feature type="binding site" evidence="1">
    <location>
        <position position="413"/>
    </location>
    <ligand>
        <name>Zn(2+)</name>
        <dbReference type="ChEBI" id="CHEBI:29105"/>
        <note>catalytic</note>
    </ligand>
</feature>
<keyword evidence="1" id="KW-0862">Zinc</keyword>
<evidence type="ECO:0000259" key="5">
    <source>
        <dbReference type="PROSITE" id="PS50215"/>
    </source>
</evidence>
<dbReference type="PANTHER" id="PTHR45702:SF2">
    <property type="entry name" value="KUZBANIAN, ISOFORM A"/>
    <property type="match status" value="1"/>
</dbReference>
<keyword evidence="2" id="KW-1133">Transmembrane helix</keyword>
<dbReference type="RefSeq" id="XP_005094351.1">
    <property type="nucleotide sequence ID" value="XM_005094294.3"/>
</dbReference>
<gene>
    <name evidence="7" type="primary">LOC101851566</name>
</gene>
<feature type="domain" description="Disintegrin" evidence="4">
    <location>
        <begin position="475"/>
        <end position="567"/>
    </location>
</feature>
<dbReference type="PANTHER" id="PTHR45702">
    <property type="entry name" value="ADAM10/ADAM17 METALLOPEPTIDASE FAMILY MEMBER"/>
    <property type="match status" value="1"/>
</dbReference>
<feature type="signal peptide" evidence="3">
    <location>
        <begin position="1"/>
        <end position="24"/>
    </location>
</feature>
<evidence type="ECO:0000313" key="7">
    <source>
        <dbReference type="RefSeq" id="XP_005094351.1"/>
    </source>
</evidence>
<dbReference type="InterPro" id="IPR024079">
    <property type="entry name" value="MetalloPept_cat_dom_sf"/>
</dbReference>
<dbReference type="PROSITE" id="PS50214">
    <property type="entry name" value="DISINTEGRIN_2"/>
    <property type="match status" value="1"/>
</dbReference>
<evidence type="ECO:0000256" key="2">
    <source>
        <dbReference type="SAM" id="Phobius"/>
    </source>
</evidence>
<sequence length="691" mass="77378">MNVNHGPLHVVLLWTIWLFETGEGSIHSRLRHFEVLTPSDFRVRTKRDAVSGQVDYKILRFKAFGMRFHLVLTPGWSVVDSEELECSLVGADGRSEKFTVDTDRLYSGSVSGKPDTSVDAFHVNGMWTADIQDTVEHYTIEPIRRHETHSTSQNMVIYRSADLILGNVSEAVSNLLHKSCKTYDARKFRHLFQNESYNHVKESRGNVNKEPASGNDKGPYYAKDVRFHRLSRSVTPFHNICDIFAIMDTYTFDRLGQRDPQWSAHLLLFWHHKVNKIFTSTIFGPFRNIGMRVRRLVLLTQYTSGKSTWDEYNTDEMNASADELIGSMSKNNEFSSYCLAHLTTQRTMRDYVLGAAVNGIQTTYPPGGPCASSGQRALNVGFSTLGFENSIIADKMYIVVMAHELGHNWGSPHDPPEDPVCSPSEKKGGKYIMWARSNAAKSANNQKFSPCSIEKITALLKTKAHECFLPASASIGLCGDGIVSQGEECDEGFLLFTNTTIDCCTKRCTLRAGAVCSPSSSPCCSDDCHVAPKTQECKNLDAHVCRETSYCTGTDHSTCPKPRAREDDTPCNDHGTCWNGECLSFCENRGRTLKPPKQLVSCTCDSNREEMCSMCCMDILTNECRPTETPYTDGMPCTFGTCRGGVCRSSEYRTRKSPYVTGFTKNIALWLSILTFPIYIIALVCTQFVEI</sequence>
<feature type="transmembrane region" description="Helical" evidence="2">
    <location>
        <begin position="667"/>
        <end position="689"/>
    </location>
</feature>
<dbReference type="Gene3D" id="4.10.70.10">
    <property type="entry name" value="Disintegrin domain"/>
    <property type="match status" value="1"/>
</dbReference>
<organism evidence="6 7">
    <name type="scientific">Aplysia californica</name>
    <name type="common">California sea hare</name>
    <dbReference type="NCBI Taxonomy" id="6500"/>
    <lineage>
        <taxon>Eukaryota</taxon>
        <taxon>Metazoa</taxon>
        <taxon>Spiralia</taxon>
        <taxon>Lophotrochozoa</taxon>
        <taxon>Mollusca</taxon>
        <taxon>Gastropoda</taxon>
        <taxon>Heterobranchia</taxon>
        <taxon>Euthyneura</taxon>
        <taxon>Tectipleura</taxon>
        <taxon>Aplysiida</taxon>
        <taxon>Aplysioidea</taxon>
        <taxon>Aplysiidae</taxon>
        <taxon>Aplysia</taxon>
    </lineage>
</organism>
<keyword evidence="3" id="KW-0732">Signal</keyword>
<dbReference type="SUPFAM" id="SSF55486">
    <property type="entry name" value="Metalloproteases ('zincins'), catalytic domain"/>
    <property type="match status" value="1"/>
</dbReference>
<dbReference type="Pfam" id="PF00200">
    <property type="entry name" value="Disintegrin"/>
    <property type="match status" value="1"/>
</dbReference>
<accession>A0ABM0JIE7</accession>
<feature type="chain" id="PRO_5045941263" evidence="3">
    <location>
        <begin position="25"/>
        <end position="691"/>
    </location>
</feature>
<keyword evidence="2" id="KW-0812">Transmembrane</keyword>
<dbReference type="InterPro" id="IPR036436">
    <property type="entry name" value="Disintegrin_dom_sf"/>
</dbReference>
<evidence type="ECO:0000256" key="3">
    <source>
        <dbReference type="SAM" id="SignalP"/>
    </source>
</evidence>
<dbReference type="SUPFAM" id="SSF57552">
    <property type="entry name" value="Blood coagulation inhibitor (disintegrin)"/>
    <property type="match status" value="1"/>
</dbReference>
<dbReference type="GeneID" id="101851566"/>
<feature type="binding site" evidence="1">
    <location>
        <position position="407"/>
    </location>
    <ligand>
        <name>Zn(2+)</name>
        <dbReference type="ChEBI" id="CHEBI:29105"/>
        <note>catalytic</note>
    </ligand>
</feature>
<dbReference type="Proteomes" id="UP000694888">
    <property type="component" value="Unplaced"/>
</dbReference>
<feature type="binding site" evidence="1">
    <location>
        <position position="403"/>
    </location>
    <ligand>
        <name>Zn(2+)</name>
        <dbReference type="ChEBI" id="CHEBI:29105"/>
        <note>catalytic</note>
    </ligand>
</feature>
<reference evidence="7" key="1">
    <citation type="submission" date="2025-08" db="UniProtKB">
        <authorList>
            <consortium name="RefSeq"/>
        </authorList>
    </citation>
    <scope>IDENTIFICATION</scope>
</reference>
<dbReference type="InterPro" id="IPR001590">
    <property type="entry name" value="Peptidase_M12B"/>
</dbReference>
<protein>
    <submittedName>
        <fullName evidence="7">ADAM 17-like protease</fullName>
    </submittedName>
</protein>
<evidence type="ECO:0000313" key="6">
    <source>
        <dbReference type="Proteomes" id="UP000694888"/>
    </source>
</evidence>
<dbReference type="PROSITE" id="PS50215">
    <property type="entry name" value="ADAM_MEPRO"/>
    <property type="match status" value="1"/>
</dbReference>
<comment type="caution">
    <text evidence="1">Lacks conserved residue(s) required for the propagation of feature annotation.</text>
</comment>
<evidence type="ECO:0000256" key="1">
    <source>
        <dbReference type="PROSITE-ProRule" id="PRU00276"/>
    </source>
</evidence>
<dbReference type="InterPro" id="IPR051489">
    <property type="entry name" value="ADAM_Metalloproteinase"/>
</dbReference>
<evidence type="ECO:0000259" key="4">
    <source>
        <dbReference type="PROSITE" id="PS50214"/>
    </source>
</evidence>
<dbReference type="Pfam" id="PF13574">
    <property type="entry name" value="Reprolysin_2"/>
    <property type="match status" value="1"/>
</dbReference>
<keyword evidence="2" id="KW-0472">Membrane</keyword>
<keyword evidence="1" id="KW-0479">Metal-binding</keyword>
<feature type="domain" description="Peptidase M12B" evidence="5">
    <location>
        <begin position="239"/>
        <end position="472"/>
    </location>
</feature>
<keyword evidence="6" id="KW-1185">Reference proteome</keyword>
<dbReference type="InterPro" id="IPR001762">
    <property type="entry name" value="Disintegrin_dom"/>
</dbReference>
<name>A0ABM0JIE7_APLCA</name>
<proteinExistence type="predicted"/>
<feature type="active site" evidence="1">
    <location>
        <position position="404"/>
    </location>
</feature>